<comment type="similarity">
    <text evidence="4">Belongs to the alkaline phosphatase family.</text>
</comment>
<feature type="binding site" evidence="3">
    <location>
        <position position="50"/>
    </location>
    <ligand>
        <name>Mg(2+)</name>
        <dbReference type="ChEBI" id="CHEBI:18420"/>
    </ligand>
</feature>
<keyword evidence="3" id="KW-0460">Magnesium</keyword>
<feature type="active site" description="Phosphoserine intermediate" evidence="2">
    <location>
        <position position="100"/>
    </location>
</feature>
<comment type="cofactor">
    <cofactor evidence="3">
        <name>Zn(2+)</name>
        <dbReference type="ChEBI" id="CHEBI:29105"/>
    </cofactor>
    <text evidence="3">Binds 2 Zn(2+) ions.</text>
</comment>
<name>A0A090VK55_9FLAO</name>
<reference evidence="8 9" key="1">
    <citation type="journal article" date="2014" name="Genome Announc.">
        <title>Draft Genome Sequences of Marine Flavobacterium Algibacter lectus Strains SS8 and NR4.</title>
        <authorList>
            <person name="Takatani N."/>
            <person name="Nakanishi M."/>
            <person name="Meirelles P."/>
            <person name="Mino S."/>
            <person name="Suda W."/>
            <person name="Oshima K."/>
            <person name="Hattori M."/>
            <person name="Ohkuma M."/>
            <person name="Hosokawa M."/>
            <person name="Miyashita K."/>
            <person name="Thompson F.L."/>
            <person name="Niwa A."/>
            <person name="Sawabe T."/>
            <person name="Sawabe T."/>
        </authorList>
    </citation>
    <scope>NUCLEOTIDE SEQUENCE [LARGE SCALE GENOMIC DNA]</scope>
    <source>
        <strain evidence="7">JCM 19274</strain>
        <strain evidence="6 9">JCM 19300</strain>
        <strain evidence="8">JCM19274</strain>
    </source>
</reference>
<evidence type="ECO:0000313" key="7">
    <source>
        <dbReference type="EMBL" id="GAL82435.1"/>
    </source>
</evidence>
<feature type="binding site" evidence="3">
    <location>
        <position position="284"/>
    </location>
    <ligand>
        <name>Zn(2+)</name>
        <dbReference type="ChEBI" id="CHEBI:29105"/>
        <label>2</label>
    </ligand>
</feature>
<feature type="chain" id="PRO_5010408348" evidence="5">
    <location>
        <begin position="28"/>
        <end position="471"/>
    </location>
</feature>
<comment type="cofactor">
    <cofactor evidence="3">
        <name>Mg(2+)</name>
        <dbReference type="ChEBI" id="CHEBI:18420"/>
    </cofactor>
    <text evidence="3">Binds 1 Mg(2+) ion.</text>
</comment>
<gene>
    <name evidence="7" type="ORF">JCM19274_2952</name>
    <name evidence="6" type="ORF">JCM19300_2770</name>
</gene>
<evidence type="ECO:0000256" key="3">
    <source>
        <dbReference type="PIRSR" id="PIRSR601952-2"/>
    </source>
</evidence>
<keyword evidence="1" id="KW-0597">Phosphoprotein</keyword>
<feature type="binding site" evidence="3">
    <location>
        <position position="153"/>
    </location>
    <ligand>
        <name>Mg(2+)</name>
        <dbReference type="ChEBI" id="CHEBI:18420"/>
    </ligand>
</feature>
<organism evidence="6 9">
    <name type="scientific">Algibacter lectus</name>
    <dbReference type="NCBI Taxonomy" id="221126"/>
    <lineage>
        <taxon>Bacteria</taxon>
        <taxon>Pseudomonadati</taxon>
        <taxon>Bacteroidota</taxon>
        <taxon>Flavobacteriia</taxon>
        <taxon>Flavobacteriales</taxon>
        <taxon>Flavobacteriaceae</taxon>
        <taxon>Algibacter</taxon>
    </lineage>
</organism>
<evidence type="ECO:0000256" key="2">
    <source>
        <dbReference type="PIRSR" id="PIRSR601952-1"/>
    </source>
</evidence>
<evidence type="ECO:0000256" key="4">
    <source>
        <dbReference type="RuleBase" id="RU003946"/>
    </source>
</evidence>
<dbReference type="InterPro" id="IPR001952">
    <property type="entry name" value="Alkaline_phosphatase"/>
</dbReference>
<dbReference type="PANTHER" id="PTHR11596">
    <property type="entry name" value="ALKALINE PHOSPHATASE"/>
    <property type="match status" value="1"/>
</dbReference>
<dbReference type="Proteomes" id="UP000029643">
    <property type="component" value="Unassembled WGS sequence"/>
</dbReference>
<dbReference type="Pfam" id="PF00245">
    <property type="entry name" value="Alk_phosphatase"/>
    <property type="match status" value="1"/>
</dbReference>
<accession>A0A090VK55</accession>
<keyword evidence="3" id="KW-0479">Metal-binding</keyword>
<keyword evidence="6" id="KW-0378">Hydrolase</keyword>
<dbReference type="RefSeq" id="WP_042501263.1">
    <property type="nucleotide sequence ID" value="NZ_BBNQ01000013.1"/>
</dbReference>
<dbReference type="PRINTS" id="PR00113">
    <property type="entry name" value="ALKPHPHTASE"/>
</dbReference>
<feature type="binding site" evidence="3">
    <location>
        <position position="151"/>
    </location>
    <ligand>
        <name>Mg(2+)</name>
        <dbReference type="ChEBI" id="CHEBI:18420"/>
    </ligand>
</feature>
<protein>
    <submittedName>
        <fullName evidence="6">Alkaline phosphatase</fullName>
        <ecNumber evidence="6">3.1.3.1</ecNumber>
    </submittedName>
</protein>
<evidence type="ECO:0000313" key="8">
    <source>
        <dbReference type="Proteomes" id="UP000029643"/>
    </source>
</evidence>
<dbReference type="AlphaFoldDB" id="A0A090VK55"/>
<dbReference type="Gene3D" id="1.10.60.40">
    <property type="match status" value="1"/>
</dbReference>
<sequence>MNRRKFFKNGSLLTLGTTLLHPFSSIANTIQYDIEDKNKKAKNIIIIVSDGMSTGTLNMTDLYLSRKTGKCSNWLQLYKDNRVNRALMDMASASSIVTDSAAASSSWGGGVRINNGSLNVSENGKEHLPIWQKFKQAGKKAGCVTTVPITHATPAGFCINSKSRNTQEEIAEKYLVQKFDVMMGGGNNYFSPEKRKDKKDMYKAFTSNGYEVVKTRNDMFSASIDKPILGVFEDNGLPYSIDRENNKELLQKVPSLAEMTQKAIEAMKDHSMGFVLQVEAGKVDWAAHGNDIAGLIYDQVAHDEAIQVAMDFADQDGQTLVIITTDHGNANPGVIYGKKANDNYDSIQRYRHTNEWVLNGIGKETSLSQIKERVHFANNFSLTDEECKQLSSYYTDLQTEKGLYNPKHLPFNILAKIQQQYNSVGWISMQHSADYVELALYGPGSYLLKPFIKNTDLHYLMLEAAEVENKF</sequence>
<proteinExistence type="inferred from homology"/>
<dbReference type="EC" id="3.1.3.1" evidence="6"/>
<feature type="binding site" evidence="3">
    <location>
        <position position="279"/>
    </location>
    <ligand>
        <name>Mg(2+)</name>
        <dbReference type="ChEBI" id="CHEBI:18420"/>
    </ligand>
</feature>
<dbReference type="InterPro" id="IPR017850">
    <property type="entry name" value="Alkaline_phosphatase_core_sf"/>
</dbReference>
<feature type="binding site" evidence="3">
    <location>
        <position position="431"/>
    </location>
    <ligand>
        <name>Zn(2+)</name>
        <dbReference type="ChEBI" id="CHEBI:29105"/>
        <label>2</label>
    </ligand>
</feature>
<feature type="signal peptide" evidence="5">
    <location>
        <begin position="1"/>
        <end position="27"/>
    </location>
</feature>
<evidence type="ECO:0000313" key="9">
    <source>
        <dbReference type="Proteomes" id="UP000029644"/>
    </source>
</evidence>
<feature type="binding site" evidence="3">
    <location>
        <position position="327"/>
    </location>
    <ligand>
        <name>Zn(2+)</name>
        <dbReference type="ChEBI" id="CHEBI:29105"/>
        <label>2</label>
    </ligand>
</feature>
<feature type="binding site" evidence="3">
    <location>
        <position position="288"/>
    </location>
    <ligand>
        <name>Zn(2+)</name>
        <dbReference type="ChEBI" id="CHEBI:29105"/>
        <label>2</label>
    </ligand>
</feature>
<evidence type="ECO:0000313" key="6">
    <source>
        <dbReference type="EMBL" id="GAL63734.1"/>
    </source>
</evidence>
<dbReference type="SUPFAM" id="SSF53649">
    <property type="entry name" value="Alkaline phosphatase-like"/>
    <property type="match status" value="1"/>
</dbReference>
<keyword evidence="5" id="KW-0732">Signal</keyword>
<evidence type="ECO:0000256" key="5">
    <source>
        <dbReference type="SAM" id="SignalP"/>
    </source>
</evidence>
<feature type="binding site" evidence="3">
    <location>
        <position position="326"/>
    </location>
    <ligand>
        <name>Zn(2+)</name>
        <dbReference type="ChEBI" id="CHEBI:29105"/>
        <label>2</label>
    </ligand>
</feature>
<dbReference type="CDD" id="cd16012">
    <property type="entry name" value="ALP"/>
    <property type="match status" value="1"/>
</dbReference>
<dbReference type="EMBL" id="BBNQ01000013">
    <property type="protein sequence ID" value="GAL63734.1"/>
    <property type="molecule type" value="Genomic_DNA"/>
</dbReference>
<dbReference type="OrthoDB" id="9794455at2"/>
<dbReference type="SMART" id="SM00098">
    <property type="entry name" value="alkPPc"/>
    <property type="match status" value="1"/>
</dbReference>
<dbReference type="EMBL" id="BBNU01000029">
    <property type="protein sequence ID" value="GAL82435.1"/>
    <property type="molecule type" value="Genomic_DNA"/>
</dbReference>
<dbReference type="Gene3D" id="3.40.720.10">
    <property type="entry name" value="Alkaline Phosphatase, subunit A"/>
    <property type="match status" value="1"/>
</dbReference>
<feature type="binding site" evidence="3">
    <location>
        <position position="50"/>
    </location>
    <ligand>
        <name>Zn(2+)</name>
        <dbReference type="ChEBI" id="CHEBI:29105"/>
        <label>2</label>
    </ligand>
</feature>
<dbReference type="GO" id="GO:0004035">
    <property type="term" value="F:alkaline phosphatase activity"/>
    <property type="evidence" value="ECO:0007669"/>
    <property type="project" value="UniProtKB-EC"/>
</dbReference>
<dbReference type="STRING" id="221126.SAMN04489722_101232"/>
<dbReference type="PANTHER" id="PTHR11596:SF5">
    <property type="entry name" value="ALKALINE PHOSPHATASE"/>
    <property type="match status" value="1"/>
</dbReference>
<dbReference type="GO" id="GO:0046872">
    <property type="term" value="F:metal ion binding"/>
    <property type="evidence" value="ECO:0007669"/>
    <property type="project" value="UniProtKB-KW"/>
</dbReference>
<evidence type="ECO:0000256" key="1">
    <source>
        <dbReference type="ARBA" id="ARBA00022553"/>
    </source>
</evidence>
<dbReference type="Proteomes" id="UP000029644">
    <property type="component" value="Unassembled WGS sequence"/>
</dbReference>
<keyword evidence="3" id="KW-0862">Zinc</keyword>
<comment type="caution">
    <text evidence="6">The sequence shown here is derived from an EMBL/GenBank/DDBJ whole genome shotgun (WGS) entry which is preliminary data.</text>
</comment>